<dbReference type="RefSeq" id="WP_073308905.1">
    <property type="nucleotide sequence ID" value="NZ_FQZI01000001.1"/>
</dbReference>
<proteinExistence type="predicted"/>
<dbReference type="OrthoDB" id="9802281at2"/>
<dbReference type="AlphaFoldDB" id="A0A1M6BQG0"/>
<comment type="catalytic activity">
    <reaction evidence="7">
        <text>prephenate + H(+) = 3-phenylpyruvate + CO2 + H2O</text>
        <dbReference type="Rhea" id="RHEA:21648"/>
        <dbReference type="ChEBI" id="CHEBI:15377"/>
        <dbReference type="ChEBI" id="CHEBI:15378"/>
        <dbReference type="ChEBI" id="CHEBI:16526"/>
        <dbReference type="ChEBI" id="CHEBI:18005"/>
        <dbReference type="ChEBI" id="CHEBI:29934"/>
        <dbReference type="EC" id="4.2.1.51"/>
    </reaction>
</comment>
<gene>
    <name evidence="11" type="ORF">SAMN05444363_0889</name>
</gene>
<keyword evidence="5" id="KW-0584">Phenylalanine biosynthesis</keyword>
<dbReference type="GO" id="GO:0005737">
    <property type="term" value="C:cytoplasm"/>
    <property type="evidence" value="ECO:0007669"/>
    <property type="project" value="TreeGrafter"/>
</dbReference>
<dbReference type="STRING" id="415425.SAMN05444363_0889"/>
<dbReference type="InterPro" id="IPR002912">
    <property type="entry name" value="ACT_dom"/>
</dbReference>
<evidence type="ECO:0000256" key="5">
    <source>
        <dbReference type="ARBA" id="ARBA00023222"/>
    </source>
</evidence>
<dbReference type="CDD" id="cd13631">
    <property type="entry name" value="PBP2_Ct-PDT_like"/>
    <property type="match status" value="1"/>
</dbReference>
<evidence type="ECO:0000256" key="4">
    <source>
        <dbReference type="ARBA" id="ARBA00023141"/>
    </source>
</evidence>
<dbReference type="SUPFAM" id="SSF55021">
    <property type="entry name" value="ACT-like"/>
    <property type="match status" value="1"/>
</dbReference>
<evidence type="ECO:0000256" key="2">
    <source>
        <dbReference type="ARBA" id="ARBA00013147"/>
    </source>
</evidence>
<evidence type="ECO:0000256" key="3">
    <source>
        <dbReference type="ARBA" id="ARBA00022605"/>
    </source>
</evidence>
<dbReference type="EC" id="4.2.1.51" evidence="2"/>
<organism evidence="11 12">
    <name type="scientific">Flavobacterium terrae</name>
    <dbReference type="NCBI Taxonomy" id="415425"/>
    <lineage>
        <taxon>Bacteria</taxon>
        <taxon>Pseudomonadati</taxon>
        <taxon>Bacteroidota</taxon>
        <taxon>Flavobacteriia</taxon>
        <taxon>Flavobacteriales</taxon>
        <taxon>Flavobacteriaceae</taxon>
        <taxon>Flavobacterium</taxon>
    </lineage>
</organism>
<dbReference type="GO" id="GO:0009094">
    <property type="term" value="P:L-phenylalanine biosynthetic process"/>
    <property type="evidence" value="ECO:0007669"/>
    <property type="project" value="UniProtKB-UniPathway"/>
</dbReference>
<feature type="site" description="Essential for prephenate dehydratase activity" evidence="8">
    <location>
        <position position="174"/>
    </location>
</feature>
<dbReference type="Pfam" id="PF00800">
    <property type="entry name" value="PDT"/>
    <property type="match status" value="1"/>
</dbReference>
<evidence type="ECO:0000259" key="10">
    <source>
        <dbReference type="PROSITE" id="PS51671"/>
    </source>
</evidence>
<dbReference type="EMBL" id="FQZI01000001">
    <property type="protein sequence ID" value="SHI50962.1"/>
    <property type="molecule type" value="Genomic_DNA"/>
</dbReference>
<feature type="domain" description="Prephenate dehydratase" evidence="9">
    <location>
        <begin position="4"/>
        <end position="181"/>
    </location>
</feature>
<evidence type="ECO:0000313" key="12">
    <source>
        <dbReference type="Proteomes" id="UP000184488"/>
    </source>
</evidence>
<dbReference type="GO" id="GO:0004664">
    <property type="term" value="F:prephenate dehydratase activity"/>
    <property type="evidence" value="ECO:0007669"/>
    <property type="project" value="UniProtKB-EC"/>
</dbReference>
<protein>
    <recommendedName>
        <fullName evidence="2">prephenate dehydratase</fullName>
        <ecNumber evidence="2">4.2.1.51</ecNumber>
    </recommendedName>
</protein>
<keyword evidence="3" id="KW-0028">Amino-acid biosynthesis</keyword>
<dbReference type="PROSITE" id="PS51671">
    <property type="entry name" value="ACT"/>
    <property type="match status" value="1"/>
</dbReference>
<dbReference type="CDD" id="cd04905">
    <property type="entry name" value="ACT_CM-PDT"/>
    <property type="match status" value="1"/>
</dbReference>
<keyword evidence="6" id="KW-0456">Lyase</keyword>
<dbReference type="PANTHER" id="PTHR21022">
    <property type="entry name" value="PREPHENATE DEHYDRATASE P PROTEIN"/>
    <property type="match status" value="1"/>
</dbReference>
<dbReference type="PIRSF" id="PIRSF001500">
    <property type="entry name" value="Chor_mut_pdt_Ppr"/>
    <property type="match status" value="1"/>
</dbReference>
<name>A0A1M6BQG0_9FLAO</name>
<dbReference type="InterPro" id="IPR001086">
    <property type="entry name" value="Preph_deHydtase"/>
</dbReference>
<evidence type="ECO:0000256" key="1">
    <source>
        <dbReference type="ARBA" id="ARBA00004741"/>
    </source>
</evidence>
<keyword evidence="12" id="KW-1185">Reference proteome</keyword>
<feature type="domain" description="ACT" evidence="10">
    <location>
        <begin position="195"/>
        <end position="271"/>
    </location>
</feature>
<dbReference type="InterPro" id="IPR045865">
    <property type="entry name" value="ACT-like_dom_sf"/>
</dbReference>
<dbReference type="Gene3D" id="3.40.190.10">
    <property type="entry name" value="Periplasmic binding protein-like II"/>
    <property type="match status" value="2"/>
</dbReference>
<sequence length="291" mass="32575">MKTKVAIQGINGSFHQEVANNYFGEDIEVIECKSFKEVAKRLNKGLVNYGVMAIENSIAGALIPNYALIDENEFSVLGEYFLKISLNLMVLPGQNIDDINEVHSHPIALLQCAKFLEKHKRIKIIESSDTAITAKRICDEKIKGIAALAGPTAAKVFELEIIAPEVQSVESSITRFMILQKDKSVLEQKEINKASVKFELDDTPGSLATILNVMNNCKLNLTKIQSMPIVEKPFQYSFFVDVVFDKYKHFEKAKSVLEIMTTHFKVLGEYQSGVMPINKNSNKEQAIVLSE</sequence>
<evidence type="ECO:0000256" key="6">
    <source>
        <dbReference type="ARBA" id="ARBA00023239"/>
    </source>
</evidence>
<accession>A0A1M6BQG0</accession>
<keyword evidence="4" id="KW-0057">Aromatic amino acid biosynthesis</keyword>
<dbReference type="UniPathway" id="UPA00121">
    <property type="reaction ID" value="UER00345"/>
</dbReference>
<dbReference type="SUPFAM" id="SSF53850">
    <property type="entry name" value="Periplasmic binding protein-like II"/>
    <property type="match status" value="1"/>
</dbReference>
<dbReference type="InterPro" id="IPR008242">
    <property type="entry name" value="Chor_mutase/pphenate_deHydtase"/>
</dbReference>
<reference evidence="12" key="1">
    <citation type="submission" date="2016-11" db="EMBL/GenBank/DDBJ databases">
        <authorList>
            <person name="Varghese N."/>
            <person name="Submissions S."/>
        </authorList>
    </citation>
    <scope>NUCLEOTIDE SEQUENCE [LARGE SCALE GENOMIC DNA]</scope>
    <source>
        <strain evidence="12">DSM 18829</strain>
    </source>
</reference>
<evidence type="ECO:0000259" key="9">
    <source>
        <dbReference type="PROSITE" id="PS51171"/>
    </source>
</evidence>
<comment type="pathway">
    <text evidence="1">Amino-acid biosynthesis; L-phenylalanine biosynthesis; phenylpyruvate from prephenate: step 1/1.</text>
</comment>
<dbReference type="Gene3D" id="3.30.70.260">
    <property type="match status" value="1"/>
</dbReference>
<evidence type="ECO:0000256" key="8">
    <source>
        <dbReference type="PIRSR" id="PIRSR001500-2"/>
    </source>
</evidence>
<dbReference type="Proteomes" id="UP000184488">
    <property type="component" value="Unassembled WGS sequence"/>
</dbReference>
<evidence type="ECO:0000256" key="7">
    <source>
        <dbReference type="ARBA" id="ARBA00047848"/>
    </source>
</evidence>
<dbReference type="PROSITE" id="PS51171">
    <property type="entry name" value="PREPHENATE_DEHYDR_3"/>
    <property type="match status" value="1"/>
</dbReference>
<evidence type="ECO:0000313" key="11">
    <source>
        <dbReference type="EMBL" id="SHI50962.1"/>
    </source>
</evidence>
<dbReference type="PANTHER" id="PTHR21022:SF19">
    <property type="entry name" value="PREPHENATE DEHYDRATASE-RELATED"/>
    <property type="match status" value="1"/>
</dbReference>